<dbReference type="InterPro" id="IPR000873">
    <property type="entry name" value="AMP-dep_synth/lig_dom"/>
</dbReference>
<evidence type="ECO:0000256" key="2">
    <source>
        <dbReference type="ARBA" id="ARBA00022598"/>
    </source>
</evidence>
<dbReference type="AlphaFoldDB" id="X1TAZ8"/>
<dbReference type="SUPFAM" id="SSF56801">
    <property type="entry name" value="Acetyl-CoA synthetase-like"/>
    <property type="match status" value="1"/>
</dbReference>
<protein>
    <recommendedName>
        <fullName evidence="3">AMP-dependent synthetase/ligase domain-containing protein</fullName>
    </recommendedName>
</protein>
<dbReference type="Gene3D" id="3.40.50.980">
    <property type="match status" value="1"/>
</dbReference>
<dbReference type="PANTHER" id="PTHR43201">
    <property type="entry name" value="ACYL-COA SYNTHETASE"/>
    <property type="match status" value="1"/>
</dbReference>
<dbReference type="GO" id="GO:0006631">
    <property type="term" value="P:fatty acid metabolic process"/>
    <property type="evidence" value="ECO:0007669"/>
    <property type="project" value="TreeGrafter"/>
</dbReference>
<comment type="caution">
    <text evidence="4">The sequence shown here is derived from an EMBL/GenBank/DDBJ whole genome shotgun (WGS) entry which is preliminary data.</text>
</comment>
<keyword evidence="2" id="KW-0436">Ligase</keyword>
<feature type="non-terminal residue" evidence="4">
    <location>
        <position position="78"/>
    </location>
</feature>
<proteinExistence type="inferred from homology"/>
<gene>
    <name evidence="4" type="ORF">S12H4_20667</name>
</gene>
<sequence length="78" mass="8669">MLPKFHPTDVLKIIEKKEASSFYGVPTMYIAILRQKIEDFNLSSLKVCVSGGSALPKEIHHSFEEKTGISIVEGYGLT</sequence>
<dbReference type="Pfam" id="PF00501">
    <property type="entry name" value="AMP-binding"/>
    <property type="match status" value="1"/>
</dbReference>
<dbReference type="GO" id="GO:0031956">
    <property type="term" value="F:medium-chain fatty acid-CoA ligase activity"/>
    <property type="evidence" value="ECO:0007669"/>
    <property type="project" value="TreeGrafter"/>
</dbReference>
<evidence type="ECO:0000256" key="1">
    <source>
        <dbReference type="ARBA" id="ARBA00006432"/>
    </source>
</evidence>
<name>X1TAZ8_9ZZZZ</name>
<accession>X1TAZ8</accession>
<evidence type="ECO:0000259" key="3">
    <source>
        <dbReference type="Pfam" id="PF00501"/>
    </source>
</evidence>
<dbReference type="EMBL" id="BARW01010514">
    <property type="protein sequence ID" value="GAI77199.1"/>
    <property type="molecule type" value="Genomic_DNA"/>
</dbReference>
<evidence type="ECO:0000313" key="4">
    <source>
        <dbReference type="EMBL" id="GAI77199.1"/>
    </source>
</evidence>
<reference evidence="4" key="1">
    <citation type="journal article" date="2014" name="Front. Microbiol.">
        <title>High frequency of phylogenetically diverse reductive dehalogenase-homologous genes in deep subseafloor sedimentary metagenomes.</title>
        <authorList>
            <person name="Kawai M."/>
            <person name="Futagami T."/>
            <person name="Toyoda A."/>
            <person name="Takaki Y."/>
            <person name="Nishi S."/>
            <person name="Hori S."/>
            <person name="Arai W."/>
            <person name="Tsubouchi T."/>
            <person name="Morono Y."/>
            <person name="Uchiyama I."/>
            <person name="Ito T."/>
            <person name="Fujiyama A."/>
            <person name="Inagaki F."/>
            <person name="Takami H."/>
        </authorList>
    </citation>
    <scope>NUCLEOTIDE SEQUENCE</scope>
    <source>
        <strain evidence="4">Expedition CK06-06</strain>
    </source>
</reference>
<dbReference type="PANTHER" id="PTHR43201:SF5">
    <property type="entry name" value="MEDIUM-CHAIN ACYL-COA LIGASE ACSF2, MITOCHONDRIAL"/>
    <property type="match status" value="1"/>
</dbReference>
<comment type="similarity">
    <text evidence="1">Belongs to the ATP-dependent AMP-binding enzyme family.</text>
</comment>
<organism evidence="4">
    <name type="scientific">marine sediment metagenome</name>
    <dbReference type="NCBI Taxonomy" id="412755"/>
    <lineage>
        <taxon>unclassified sequences</taxon>
        <taxon>metagenomes</taxon>
        <taxon>ecological metagenomes</taxon>
    </lineage>
</organism>
<feature type="domain" description="AMP-dependent synthetase/ligase" evidence="3">
    <location>
        <begin position="3"/>
        <end position="78"/>
    </location>
</feature>